<dbReference type="SUPFAM" id="SSF56214">
    <property type="entry name" value="4'-phosphopantetheinyl transferase"/>
    <property type="match status" value="2"/>
</dbReference>
<feature type="domain" description="4'-phosphopantetheinyl transferase N-terminal" evidence="4">
    <location>
        <begin position="43"/>
        <end position="120"/>
    </location>
</feature>
<evidence type="ECO:0000256" key="1">
    <source>
        <dbReference type="ARBA" id="ARBA00010990"/>
    </source>
</evidence>
<dbReference type="InterPro" id="IPR055066">
    <property type="entry name" value="AASDHPPT_N"/>
</dbReference>
<protein>
    <submittedName>
        <fullName evidence="5">Putative 4'-phosphopantetheinyl transferase</fullName>
    </submittedName>
</protein>
<comment type="similarity">
    <text evidence="1">Belongs to the P-Pant transferase superfamily. Gsp/Sfp/HetI/AcpT family.</text>
</comment>
<evidence type="ECO:0000259" key="3">
    <source>
        <dbReference type="Pfam" id="PF01648"/>
    </source>
</evidence>
<dbReference type="PANTHER" id="PTHR12215:SF10">
    <property type="entry name" value="L-AMINOADIPATE-SEMIALDEHYDE DEHYDROGENASE-PHOSPHOPANTETHEINYL TRANSFERASE"/>
    <property type="match status" value="1"/>
</dbReference>
<organism evidence="5 6">
    <name type="scientific">Candidatus Nitrospira nitrificans</name>
    <dbReference type="NCBI Taxonomy" id="1742973"/>
    <lineage>
        <taxon>Bacteria</taxon>
        <taxon>Pseudomonadati</taxon>
        <taxon>Nitrospirota</taxon>
        <taxon>Nitrospiria</taxon>
        <taxon>Nitrospirales</taxon>
        <taxon>Nitrospiraceae</taxon>
        <taxon>Nitrospira</taxon>
    </lineage>
</organism>
<dbReference type="InterPro" id="IPR008278">
    <property type="entry name" value="4-PPantetheinyl_Trfase_dom"/>
</dbReference>
<dbReference type="AlphaFoldDB" id="A0A0S4LR72"/>
<evidence type="ECO:0000313" key="6">
    <source>
        <dbReference type="Proteomes" id="UP000198736"/>
    </source>
</evidence>
<dbReference type="STRING" id="1742973.COMA2_70009"/>
<proteinExistence type="inferred from homology"/>
<evidence type="ECO:0000256" key="2">
    <source>
        <dbReference type="ARBA" id="ARBA00022679"/>
    </source>
</evidence>
<dbReference type="RefSeq" id="WP_090901390.1">
    <property type="nucleotide sequence ID" value="NZ_CZPZ01000034.1"/>
</dbReference>
<dbReference type="GO" id="GO:0005829">
    <property type="term" value="C:cytosol"/>
    <property type="evidence" value="ECO:0007669"/>
    <property type="project" value="TreeGrafter"/>
</dbReference>
<dbReference type="Pfam" id="PF01648">
    <property type="entry name" value="ACPS"/>
    <property type="match status" value="1"/>
</dbReference>
<dbReference type="GO" id="GO:0008897">
    <property type="term" value="F:holo-[acyl-carrier-protein] synthase activity"/>
    <property type="evidence" value="ECO:0007669"/>
    <property type="project" value="InterPro"/>
</dbReference>
<dbReference type="InterPro" id="IPR037143">
    <property type="entry name" value="4-PPantetheinyl_Trfase_dom_sf"/>
</dbReference>
<name>A0A0S4LR72_9BACT</name>
<gene>
    <name evidence="5" type="ORF">COMA2_70009</name>
</gene>
<accession>A0A0S4LR72</accession>
<dbReference type="OrthoDB" id="9808281at2"/>
<dbReference type="PANTHER" id="PTHR12215">
    <property type="entry name" value="PHOSPHOPANTETHEINE TRANSFERASE"/>
    <property type="match status" value="1"/>
</dbReference>
<keyword evidence="6" id="KW-1185">Reference proteome</keyword>
<dbReference type="Pfam" id="PF22624">
    <property type="entry name" value="AASDHPPT_N"/>
    <property type="match status" value="1"/>
</dbReference>
<keyword evidence="2 5" id="KW-0808">Transferase</keyword>
<dbReference type="EMBL" id="CZPZ01000034">
    <property type="protein sequence ID" value="CUS39178.1"/>
    <property type="molecule type" value="Genomic_DNA"/>
</dbReference>
<feature type="domain" description="4'-phosphopantetheinyl transferase" evidence="3">
    <location>
        <begin position="127"/>
        <end position="227"/>
    </location>
</feature>
<dbReference type="Proteomes" id="UP000198736">
    <property type="component" value="Unassembled WGS sequence"/>
</dbReference>
<dbReference type="GO" id="GO:0000287">
    <property type="term" value="F:magnesium ion binding"/>
    <property type="evidence" value="ECO:0007669"/>
    <property type="project" value="InterPro"/>
</dbReference>
<dbReference type="GO" id="GO:0019878">
    <property type="term" value="P:lysine biosynthetic process via aminoadipic acid"/>
    <property type="evidence" value="ECO:0007669"/>
    <property type="project" value="TreeGrafter"/>
</dbReference>
<dbReference type="InterPro" id="IPR050559">
    <property type="entry name" value="P-Pant_transferase_sf"/>
</dbReference>
<evidence type="ECO:0000259" key="4">
    <source>
        <dbReference type="Pfam" id="PF22624"/>
    </source>
</evidence>
<reference evidence="6" key="1">
    <citation type="submission" date="2015-10" db="EMBL/GenBank/DDBJ databases">
        <authorList>
            <person name="Luecker S."/>
            <person name="Luecker S."/>
        </authorList>
    </citation>
    <scope>NUCLEOTIDE SEQUENCE [LARGE SCALE GENOMIC DNA]</scope>
</reference>
<sequence>MMVSPAERFVVPMRSASWSLPGGDVHVWCADMRERWPESFLRGMLGEDEQVRARSFAFEEDRRRYLHAHGFLRMMLGDYLGRSPGSVRLTTGRNGKPCLLSDEGAFRFNISHARSLVLCAMARGREVGVDIEWRDREFSWRDVASYACSEREQAVLASLAGPAQADTFFSWWTLKEAYVKALGAGLEWPLDRIDVADEFEERFPASTRGGLRDHRWAMFTIPLGSDYSGALVTEGRPSRVRCFQWAWDREEARLFGSPNVGEMEEQHARRP</sequence>
<dbReference type="Gene3D" id="3.90.470.20">
    <property type="entry name" value="4'-phosphopantetheinyl transferase domain"/>
    <property type="match status" value="2"/>
</dbReference>
<evidence type="ECO:0000313" key="5">
    <source>
        <dbReference type="EMBL" id="CUS39178.1"/>
    </source>
</evidence>